<dbReference type="Pfam" id="PF14399">
    <property type="entry name" value="BtrH_N"/>
    <property type="match status" value="1"/>
</dbReference>
<proteinExistence type="predicted"/>
<accession>A0ABW4USL6</accession>
<evidence type="ECO:0000313" key="3">
    <source>
        <dbReference type="Proteomes" id="UP001597403"/>
    </source>
</evidence>
<dbReference type="EMBL" id="JBHUGF010000010">
    <property type="protein sequence ID" value="MFD1989979.1"/>
    <property type="molecule type" value="Genomic_DNA"/>
</dbReference>
<dbReference type="InterPro" id="IPR026935">
    <property type="entry name" value="BtrH_N"/>
</dbReference>
<reference evidence="3" key="1">
    <citation type="journal article" date="2019" name="Int. J. Syst. Evol. Microbiol.">
        <title>The Global Catalogue of Microorganisms (GCM) 10K type strain sequencing project: providing services to taxonomists for standard genome sequencing and annotation.</title>
        <authorList>
            <consortium name="The Broad Institute Genomics Platform"/>
            <consortium name="The Broad Institute Genome Sequencing Center for Infectious Disease"/>
            <person name="Wu L."/>
            <person name="Ma J."/>
        </authorList>
    </citation>
    <scope>NUCLEOTIDE SEQUENCE [LARGE SCALE GENOMIC DNA]</scope>
    <source>
        <strain evidence="3">CGMCC 1.15067</strain>
    </source>
</reference>
<dbReference type="Proteomes" id="UP001597403">
    <property type="component" value="Unassembled WGS sequence"/>
</dbReference>
<sequence>MRTILEPIEIWRHDLTSCLQDSIATSLIHAGIDPLPVLGAKWNFFYPKGDYRKEEYYYPCQDNNNPAESLSTFFPIHSNWNIPQNEEQGWEQLLEQLHAGKPVIVAVDNFYLPFRPAYNDVHTNHLVVVYGVDFEQELVYVLDNKPPQFKGAIPIEVLRKARNSLNPGNDRSLYFYTDNPIKNRWLDVVIEQFVPELNQEWLYQVIHSNLDGWQVNSENDIWLGIDGIEKLLNQLHIRSTLNDPTAMDELYVVGWTIQQQTGLHGDFLTSIGLQMNLFQVAEIGRDVNRLAHSWSNLRMLGAHYRNHSSEIASQIESSGQQLIFDYQKVFQKMRSVIS</sequence>
<feature type="domain" description="Butirosin biosynthesis protein H N-terminal" evidence="1">
    <location>
        <begin position="18"/>
        <end position="144"/>
    </location>
</feature>
<evidence type="ECO:0000313" key="2">
    <source>
        <dbReference type="EMBL" id="MFD1989979.1"/>
    </source>
</evidence>
<name>A0ABW4USL6_9BACL</name>
<dbReference type="SUPFAM" id="SSF54001">
    <property type="entry name" value="Cysteine proteinases"/>
    <property type="match status" value="1"/>
</dbReference>
<dbReference type="InterPro" id="IPR038765">
    <property type="entry name" value="Papain-like_cys_pep_sf"/>
</dbReference>
<organism evidence="2 3">
    <name type="scientific">Paenibacillus nicotianae</name>
    <dbReference type="NCBI Taxonomy" id="1526551"/>
    <lineage>
        <taxon>Bacteria</taxon>
        <taxon>Bacillati</taxon>
        <taxon>Bacillota</taxon>
        <taxon>Bacilli</taxon>
        <taxon>Bacillales</taxon>
        <taxon>Paenibacillaceae</taxon>
        <taxon>Paenibacillus</taxon>
    </lineage>
</organism>
<protein>
    <submittedName>
        <fullName evidence="2">BtrH N-terminal domain-containing protein</fullName>
    </submittedName>
</protein>
<dbReference type="RefSeq" id="WP_204823695.1">
    <property type="nucleotide sequence ID" value="NZ_JBHUGF010000010.1"/>
</dbReference>
<gene>
    <name evidence="2" type="ORF">ACFSGI_08415</name>
</gene>
<comment type="caution">
    <text evidence="2">The sequence shown here is derived from an EMBL/GenBank/DDBJ whole genome shotgun (WGS) entry which is preliminary data.</text>
</comment>
<keyword evidence="3" id="KW-1185">Reference proteome</keyword>
<evidence type="ECO:0000259" key="1">
    <source>
        <dbReference type="Pfam" id="PF14399"/>
    </source>
</evidence>